<dbReference type="Proteomes" id="UP001153269">
    <property type="component" value="Unassembled WGS sequence"/>
</dbReference>
<accession>A0A9N7TGE3</accession>
<proteinExistence type="predicted"/>
<feature type="compositionally biased region" description="Basic and acidic residues" evidence="1">
    <location>
        <begin position="136"/>
        <end position="158"/>
    </location>
</feature>
<feature type="region of interest" description="Disordered" evidence="1">
    <location>
        <begin position="26"/>
        <end position="63"/>
    </location>
</feature>
<keyword evidence="2" id="KW-0732">Signal</keyword>
<feature type="region of interest" description="Disordered" evidence="1">
    <location>
        <begin position="125"/>
        <end position="162"/>
    </location>
</feature>
<sequence length="411" mass="44870">MLVLLVMLVMLVLLVLLVSPPGFRRARGGTPEIPDPRQTLSQPITADIPPSPSPSLPLSLSHKEGGNAGRPRFFLSTLPSCSFFPLLSSFSSSLPQSGKTLPALPLPSCLSSDFLQLRSSATLTHWETNEGANGRSHRETGNLRSQAEEERNKHRAAAERATSFPFGNKKEKEVISIDLMVSWSWTQSLDGGSMTSSHLTATCHCRLLSSTQPRTPGDLLTRLGTLVYIRRRASALPLSKAPYSPNICSPSAFIRPPDACDSTAVLSLAGVQAAAVTDVPRSRETASSWEVPAVGPTAQQHLQTQTPAALFPWQPPHWALLRQVVLGHFFADDTRLYVPSGDFLPLFWDPVLTLAQADPEGPPLPALFCSFFPPPHHSRSDANAHLCELPTSMLLNKVSRKWLCRPQVHIR</sequence>
<reference evidence="3" key="1">
    <citation type="submission" date="2020-03" db="EMBL/GenBank/DDBJ databases">
        <authorList>
            <person name="Weist P."/>
        </authorList>
    </citation>
    <scope>NUCLEOTIDE SEQUENCE</scope>
</reference>
<keyword evidence="4" id="KW-1185">Reference proteome</keyword>
<evidence type="ECO:0000313" key="4">
    <source>
        <dbReference type="Proteomes" id="UP001153269"/>
    </source>
</evidence>
<organism evidence="3 4">
    <name type="scientific">Pleuronectes platessa</name>
    <name type="common">European plaice</name>
    <dbReference type="NCBI Taxonomy" id="8262"/>
    <lineage>
        <taxon>Eukaryota</taxon>
        <taxon>Metazoa</taxon>
        <taxon>Chordata</taxon>
        <taxon>Craniata</taxon>
        <taxon>Vertebrata</taxon>
        <taxon>Euteleostomi</taxon>
        <taxon>Actinopterygii</taxon>
        <taxon>Neopterygii</taxon>
        <taxon>Teleostei</taxon>
        <taxon>Neoteleostei</taxon>
        <taxon>Acanthomorphata</taxon>
        <taxon>Carangaria</taxon>
        <taxon>Pleuronectiformes</taxon>
        <taxon>Pleuronectoidei</taxon>
        <taxon>Pleuronectidae</taxon>
        <taxon>Pleuronectes</taxon>
    </lineage>
</organism>
<evidence type="ECO:0000256" key="2">
    <source>
        <dbReference type="SAM" id="SignalP"/>
    </source>
</evidence>
<dbReference type="AlphaFoldDB" id="A0A9N7TGE3"/>
<evidence type="ECO:0000313" key="3">
    <source>
        <dbReference type="EMBL" id="CAB1412497.1"/>
    </source>
</evidence>
<feature type="signal peptide" evidence="2">
    <location>
        <begin position="1"/>
        <end position="17"/>
    </location>
</feature>
<gene>
    <name evidence="3" type="ORF">PLEPLA_LOCUS189</name>
</gene>
<protein>
    <submittedName>
        <fullName evidence="3">Uncharacterized protein</fullName>
    </submittedName>
</protein>
<feature type="chain" id="PRO_5040508655" evidence="2">
    <location>
        <begin position="18"/>
        <end position="411"/>
    </location>
</feature>
<name>A0A9N7TGE3_PLEPL</name>
<comment type="caution">
    <text evidence="3">The sequence shown here is derived from an EMBL/GenBank/DDBJ whole genome shotgun (WGS) entry which is preliminary data.</text>
</comment>
<evidence type="ECO:0000256" key="1">
    <source>
        <dbReference type="SAM" id="MobiDB-lite"/>
    </source>
</evidence>
<dbReference type="EMBL" id="CADEAL010000003">
    <property type="protein sequence ID" value="CAB1412497.1"/>
    <property type="molecule type" value="Genomic_DNA"/>
</dbReference>